<feature type="compositionally biased region" description="Basic and acidic residues" evidence="2">
    <location>
        <begin position="216"/>
        <end position="226"/>
    </location>
</feature>
<dbReference type="EMBL" id="AYKW01000003">
    <property type="protein sequence ID" value="PIL35515.1"/>
    <property type="molecule type" value="Genomic_DNA"/>
</dbReference>
<dbReference type="GO" id="GO:0043066">
    <property type="term" value="P:negative regulation of apoptotic process"/>
    <property type="evidence" value="ECO:0007669"/>
    <property type="project" value="TreeGrafter"/>
</dbReference>
<dbReference type="SUPFAM" id="SSF48452">
    <property type="entry name" value="TPR-like"/>
    <property type="match status" value="1"/>
</dbReference>
<dbReference type="AlphaFoldDB" id="A0A2G8SP26"/>
<protein>
    <submittedName>
        <fullName evidence="3">Transporter</fullName>
    </submittedName>
</protein>
<dbReference type="GO" id="GO:0012505">
    <property type="term" value="C:endomembrane system"/>
    <property type="evidence" value="ECO:0007669"/>
    <property type="project" value="TreeGrafter"/>
</dbReference>
<dbReference type="InterPro" id="IPR050754">
    <property type="entry name" value="FKBP4/5/8-like"/>
</dbReference>
<evidence type="ECO:0000313" key="3">
    <source>
        <dbReference type="EMBL" id="PIL35515.1"/>
    </source>
</evidence>
<feature type="region of interest" description="Disordered" evidence="2">
    <location>
        <begin position="201"/>
        <end position="226"/>
    </location>
</feature>
<dbReference type="Proteomes" id="UP000230002">
    <property type="component" value="Unassembled WGS sequence"/>
</dbReference>
<feature type="repeat" description="TPR" evidence="1">
    <location>
        <begin position="116"/>
        <end position="149"/>
    </location>
</feature>
<dbReference type="Pfam" id="PF14559">
    <property type="entry name" value="TPR_19"/>
    <property type="match status" value="1"/>
</dbReference>
<feature type="region of interest" description="Disordered" evidence="2">
    <location>
        <begin position="1"/>
        <end position="58"/>
    </location>
</feature>
<name>A0A2G8SP26_9APHY</name>
<feature type="compositionally biased region" description="Basic and acidic residues" evidence="2">
    <location>
        <begin position="46"/>
        <end position="58"/>
    </location>
</feature>
<dbReference type="PANTHER" id="PTHR46512:SF1">
    <property type="entry name" value="PEPTIDYLPROLYL ISOMERASE"/>
    <property type="match status" value="1"/>
</dbReference>
<dbReference type="STRING" id="1077348.A0A2G8SP26"/>
<sequence length="226" mass="25403">MAEITEQVDEQQEQQPQTSEAAAEQTTPSNLSAGGDVGQKFNVAKGKKDAGDEAFKNGDLDVAIRNYHEALMYLKGLDKNAAQRALGQPVPQPPPIEAVNQAAEEKQRTEVDFLSEKIYSNMSQVHLKRGNWKRAIETADAALQLNKKNHKAAFRKARGLKEQGYFEKAEKILQDLININDSDPNDKATWEEELANVKLREKETTEKHNQKMKGFLNKEKVDLSKD</sequence>
<keyword evidence="4" id="KW-1185">Reference proteome</keyword>
<dbReference type="GO" id="GO:0016020">
    <property type="term" value="C:membrane"/>
    <property type="evidence" value="ECO:0007669"/>
    <property type="project" value="TreeGrafter"/>
</dbReference>
<evidence type="ECO:0000256" key="2">
    <source>
        <dbReference type="SAM" id="MobiDB-lite"/>
    </source>
</evidence>
<gene>
    <name evidence="3" type="ORF">GSI_02243</name>
</gene>
<evidence type="ECO:0000256" key="1">
    <source>
        <dbReference type="PROSITE-ProRule" id="PRU00339"/>
    </source>
</evidence>
<dbReference type="OrthoDB" id="433738at2759"/>
<dbReference type="GO" id="GO:0005829">
    <property type="term" value="C:cytosol"/>
    <property type="evidence" value="ECO:0007669"/>
    <property type="project" value="TreeGrafter"/>
</dbReference>
<dbReference type="Gene3D" id="1.25.40.10">
    <property type="entry name" value="Tetratricopeptide repeat domain"/>
    <property type="match status" value="1"/>
</dbReference>
<reference evidence="3 4" key="1">
    <citation type="journal article" date="2015" name="Sci. Rep.">
        <title>Chromosome-level genome map provides insights into diverse defense mechanisms in the medicinal fungus Ganoderma sinense.</title>
        <authorList>
            <person name="Zhu Y."/>
            <person name="Xu J."/>
            <person name="Sun C."/>
            <person name="Zhou S."/>
            <person name="Xu H."/>
            <person name="Nelson D.R."/>
            <person name="Qian J."/>
            <person name="Song J."/>
            <person name="Luo H."/>
            <person name="Xiang L."/>
            <person name="Li Y."/>
            <person name="Xu Z."/>
            <person name="Ji A."/>
            <person name="Wang L."/>
            <person name="Lu S."/>
            <person name="Hayward A."/>
            <person name="Sun W."/>
            <person name="Li X."/>
            <person name="Schwartz D.C."/>
            <person name="Wang Y."/>
            <person name="Chen S."/>
        </authorList>
    </citation>
    <scope>NUCLEOTIDE SEQUENCE [LARGE SCALE GENOMIC DNA]</scope>
    <source>
        <strain evidence="3 4">ZZ0214-1</strain>
    </source>
</reference>
<feature type="compositionally biased region" description="Acidic residues" evidence="2">
    <location>
        <begin position="1"/>
        <end position="12"/>
    </location>
</feature>
<dbReference type="InterPro" id="IPR019734">
    <property type="entry name" value="TPR_rpt"/>
</dbReference>
<dbReference type="InterPro" id="IPR011990">
    <property type="entry name" value="TPR-like_helical_dom_sf"/>
</dbReference>
<dbReference type="GO" id="GO:0005740">
    <property type="term" value="C:mitochondrial envelope"/>
    <property type="evidence" value="ECO:0007669"/>
    <property type="project" value="TreeGrafter"/>
</dbReference>
<dbReference type="PROSITE" id="PS50005">
    <property type="entry name" value="TPR"/>
    <property type="match status" value="1"/>
</dbReference>
<comment type="caution">
    <text evidence="3">The sequence shown here is derived from an EMBL/GenBank/DDBJ whole genome shotgun (WGS) entry which is preliminary data.</text>
</comment>
<organism evidence="3 4">
    <name type="scientific">Ganoderma sinense ZZ0214-1</name>
    <dbReference type="NCBI Taxonomy" id="1077348"/>
    <lineage>
        <taxon>Eukaryota</taxon>
        <taxon>Fungi</taxon>
        <taxon>Dikarya</taxon>
        <taxon>Basidiomycota</taxon>
        <taxon>Agaricomycotina</taxon>
        <taxon>Agaricomycetes</taxon>
        <taxon>Polyporales</taxon>
        <taxon>Polyporaceae</taxon>
        <taxon>Ganoderma</taxon>
    </lineage>
</organism>
<keyword evidence="1" id="KW-0802">TPR repeat</keyword>
<proteinExistence type="predicted"/>
<dbReference type="GO" id="GO:0044183">
    <property type="term" value="F:protein folding chaperone"/>
    <property type="evidence" value="ECO:0007669"/>
    <property type="project" value="TreeGrafter"/>
</dbReference>
<evidence type="ECO:0000313" key="4">
    <source>
        <dbReference type="Proteomes" id="UP000230002"/>
    </source>
</evidence>
<dbReference type="SMART" id="SM00028">
    <property type="entry name" value="TPR"/>
    <property type="match status" value="3"/>
</dbReference>
<feature type="compositionally biased region" description="Low complexity" evidence="2">
    <location>
        <begin position="13"/>
        <end position="27"/>
    </location>
</feature>
<dbReference type="PANTHER" id="PTHR46512">
    <property type="entry name" value="PEPTIDYLPROLYL ISOMERASE"/>
    <property type="match status" value="1"/>
</dbReference>
<accession>A0A2G8SP26</accession>